<organism evidence="1 2">
    <name type="scientific">Sphingopyxis flava</name>
    <dbReference type="NCBI Taxonomy" id="1507287"/>
    <lineage>
        <taxon>Bacteria</taxon>
        <taxon>Pseudomonadati</taxon>
        <taxon>Pseudomonadota</taxon>
        <taxon>Alphaproteobacteria</taxon>
        <taxon>Sphingomonadales</taxon>
        <taxon>Sphingomonadaceae</taxon>
        <taxon>Sphingopyxis</taxon>
    </lineage>
</organism>
<proteinExistence type="predicted"/>
<evidence type="ECO:0000313" key="1">
    <source>
        <dbReference type="EMBL" id="SKB86868.1"/>
    </source>
</evidence>
<dbReference type="AlphaFoldDB" id="A0A1T5ESS5"/>
<name>A0A1T5ESS5_9SPHN</name>
<gene>
    <name evidence="1" type="ORF">SAMN06295937_102449</name>
</gene>
<keyword evidence="2" id="KW-1185">Reference proteome</keyword>
<reference evidence="2" key="1">
    <citation type="submission" date="2017-02" db="EMBL/GenBank/DDBJ databases">
        <authorList>
            <person name="Varghese N."/>
            <person name="Submissions S."/>
        </authorList>
    </citation>
    <scope>NUCLEOTIDE SEQUENCE [LARGE SCALE GENOMIC DNA]</scope>
    <source>
        <strain evidence="2">R11H</strain>
    </source>
</reference>
<sequence length="159" mass="17819">MTVFSKLEGSAMDTNFYITARSSKFPLDYAHSREDAAALLARHRDRHPDAVVESTNAYFERTRAETLASFPLSRITQRFYDAMLGVLPPQYIKGVAGFFLSEAATQNIHAQFIVHGGCTYGGYADLARESRKIWTIADVLELESRAGARTLTFDWFPGD</sequence>
<dbReference type="EMBL" id="FUYP01000024">
    <property type="protein sequence ID" value="SKB86868.1"/>
    <property type="molecule type" value="Genomic_DNA"/>
</dbReference>
<evidence type="ECO:0000313" key="2">
    <source>
        <dbReference type="Proteomes" id="UP000190044"/>
    </source>
</evidence>
<protein>
    <submittedName>
        <fullName evidence="1">Uncharacterized protein</fullName>
    </submittedName>
</protein>
<accession>A0A1T5ESS5</accession>
<dbReference type="RefSeq" id="WP_020819412.1">
    <property type="nucleotide sequence ID" value="NZ_FUYP01000024.1"/>
</dbReference>
<dbReference type="Proteomes" id="UP000190044">
    <property type="component" value="Unassembled WGS sequence"/>
</dbReference>